<dbReference type="PANTHER" id="PTHR46268:SF6">
    <property type="entry name" value="UNIVERSAL STRESS PROTEIN UP12"/>
    <property type="match status" value="1"/>
</dbReference>
<comment type="similarity">
    <text evidence="1">Belongs to the universal stress protein A family.</text>
</comment>
<evidence type="ECO:0000313" key="4">
    <source>
        <dbReference type="Proteomes" id="UP000009235"/>
    </source>
</evidence>
<dbReference type="InterPro" id="IPR006015">
    <property type="entry name" value="Universal_stress_UspA"/>
</dbReference>
<dbReference type="RefSeq" id="WP_013808647.1">
    <property type="nucleotide sequence ID" value="NC_015564.1"/>
</dbReference>
<dbReference type="InterPro" id="IPR006016">
    <property type="entry name" value="UspA"/>
</dbReference>
<reference evidence="3 4" key="1">
    <citation type="journal article" date="2011" name="J. Bacteriol.">
        <title>Complete genome sequence of Amycolicicoccus subflavus DQS3-9A1T, an actinomycete isolated from crude oil-polluted soil.</title>
        <authorList>
            <person name="Cai M."/>
            <person name="Chen W.M."/>
            <person name="Nie Y."/>
            <person name="Chi C.Q."/>
            <person name="Wang Y.N."/>
            <person name="Tang Y.Q."/>
            <person name="Li G.Y."/>
            <person name="Wu X.L."/>
        </authorList>
    </citation>
    <scope>NUCLEOTIDE SEQUENCE [LARGE SCALE GENOMIC DNA]</scope>
    <source>
        <strain evidence="4">DSM 45089 / DQS3-9A1</strain>
    </source>
</reference>
<dbReference type="PANTHER" id="PTHR46268">
    <property type="entry name" value="STRESS RESPONSE PROTEIN NHAX"/>
    <property type="match status" value="1"/>
</dbReference>
<name>F6EGR0_HOYSD</name>
<dbReference type="SUPFAM" id="SSF52402">
    <property type="entry name" value="Adenine nucleotide alpha hydrolases-like"/>
    <property type="match status" value="2"/>
</dbReference>
<evidence type="ECO:0000259" key="2">
    <source>
        <dbReference type="Pfam" id="PF00582"/>
    </source>
</evidence>
<dbReference type="eggNOG" id="COG0589">
    <property type="taxonomic scope" value="Bacteria"/>
</dbReference>
<dbReference type="Proteomes" id="UP000009235">
    <property type="component" value="Chromosome"/>
</dbReference>
<dbReference type="CDD" id="cd00293">
    <property type="entry name" value="USP-like"/>
    <property type="match status" value="1"/>
</dbReference>
<dbReference type="OrthoDB" id="3174546at2"/>
<evidence type="ECO:0000256" key="1">
    <source>
        <dbReference type="ARBA" id="ARBA00008791"/>
    </source>
</evidence>
<sequence>MSLTQPIIVGTDGSPAAESAVRWAAREAVLHDAPLRIVSALDGPPQVWGDFAIPTTYLEEARQFAASRLKQSARIAAEAGIEKVETAVLSGFAHEDLIAESHNARMLVLGSRGLSPFKASMVGSVTHAVASHVTSPLVVIQELQPGWDTAPSAPVVVGVDGSEHNMVAIDLAFAEASVRGAQLIAVHAWSDVVLPKALRSDQGLPWENMVTAEEARLAESLAGWGEKYPEVEVRRVVIQDRPVRYLSELSAAASLVVVGNRGRGGFTGMLLGSTSRALLHTCQSPLMTVPPQS</sequence>
<dbReference type="EMBL" id="CP002786">
    <property type="protein sequence ID" value="AEF42298.1"/>
    <property type="molecule type" value="Genomic_DNA"/>
</dbReference>
<dbReference type="Pfam" id="PF00582">
    <property type="entry name" value="Usp"/>
    <property type="match status" value="2"/>
</dbReference>
<dbReference type="PRINTS" id="PR01438">
    <property type="entry name" value="UNVRSLSTRESS"/>
</dbReference>
<keyword evidence="4" id="KW-1185">Reference proteome</keyword>
<dbReference type="STRING" id="443218.AS9A_3860"/>
<feature type="domain" description="UspA" evidence="2">
    <location>
        <begin position="154"/>
        <end position="290"/>
    </location>
</feature>
<dbReference type="AlphaFoldDB" id="F6EGR0"/>
<dbReference type="HOGENOM" id="CLU_049301_2_3_11"/>
<protein>
    <submittedName>
        <fullName evidence="3">Universal stress protein</fullName>
    </submittedName>
</protein>
<dbReference type="InterPro" id="IPR014729">
    <property type="entry name" value="Rossmann-like_a/b/a_fold"/>
</dbReference>
<proteinExistence type="inferred from homology"/>
<dbReference type="Gene3D" id="3.40.50.620">
    <property type="entry name" value="HUPs"/>
    <property type="match status" value="2"/>
</dbReference>
<accession>F6EGR0</accession>
<evidence type="ECO:0000313" key="3">
    <source>
        <dbReference type="EMBL" id="AEF42298.1"/>
    </source>
</evidence>
<feature type="domain" description="UspA" evidence="2">
    <location>
        <begin position="5"/>
        <end position="140"/>
    </location>
</feature>
<dbReference type="KEGG" id="asd:AS9A_3860"/>
<gene>
    <name evidence="3" type="ordered locus">AS9A_3860</name>
</gene>
<organism evidence="3 4">
    <name type="scientific">Hoyosella subflava (strain DSM 45089 / JCM 17490 / NBRC 109087 / DQS3-9A1)</name>
    <name type="common">Amycolicicoccus subflavus</name>
    <dbReference type="NCBI Taxonomy" id="443218"/>
    <lineage>
        <taxon>Bacteria</taxon>
        <taxon>Bacillati</taxon>
        <taxon>Actinomycetota</taxon>
        <taxon>Actinomycetes</taxon>
        <taxon>Mycobacteriales</taxon>
        <taxon>Hoyosellaceae</taxon>
        <taxon>Hoyosella</taxon>
    </lineage>
</organism>